<organism evidence="1 2">
    <name type="scientific">Petrolisthes manimaculis</name>
    <dbReference type="NCBI Taxonomy" id="1843537"/>
    <lineage>
        <taxon>Eukaryota</taxon>
        <taxon>Metazoa</taxon>
        <taxon>Ecdysozoa</taxon>
        <taxon>Arthropoda</taxon>
        <taxon>Crustacea</taxon>
        <taxon>Multicrustacea</taxon>
        <taxon>Malacostraca</taxon>
        <taxon>Eumalacostraca</taxon>
        <taxon>Eucarida</taxon>
        <taxon>Decapoda</taxon>
        <taxon>Pleocyemata</taxon>
        <taxon>Anomura</taxon>
        <taxon>Galatheoidea</taxon>
        <taxon>Porcellanidae</taxon>
        <taxon>Petrolisthes</taxon>
    </lineage>
</organism>
<accession>A0AAE1U493</accession>
<proteinExistence type="predicted"/>
<keyword evidence="2" id="KW-1185">Reference proteome</keyword>
<protein>
    <submittedName>
        <fullName evidence="1">Uncharacterized protein</fullName>
    </submittedName>
</protein>
<comment type="caution">
    <text evidence="1">The sequence shown here is derived from an EMBL/GenBank/DDBJ whole genome shotgun (WGS) entry which is preliminary data.</text>
</comment>
<sequence length="162" mass="17369">MAGKVGAGVSSERELHTLVLLRLSASAFYVYQQLSSADKKDYDKIKAALTSAFAVDKFVAFDQFVIHKLHEGESGNVFWLTCDVWLLCLEEYLTLGSCSINRRAVPSLQPSNHCTCDCLTRVAGAEEGVAAYTVSFVVDQATLPLHGNGSGVVVPAPASSPD</sequence>
<dbReference type="Proteomes" id="UP001292094">
    <property type="component" value="Unassembled WGS sequence"/>
</dbReference>
<dbReference type="AlphaFoldDB" id="A0AAE1U493"/>
<gene>
    <name evidence="1" type="ORF">Pmani_022457</name>
</gene>
<evidence type="ECO:0000313" key="2">
    <source>
        <dbReference type="Proteomes" id="UP001292094"/>
    </source>
</evidence>
<name>A0AAE1U493_9EUCA</name>
<evidence type="ECO:0000313" key="1">
    <source>
        <dbReference type="EMBL" id="KAK4305660.1"/>
    </source>
</evidence>
<reference evidence="1" key="1">
    <citation type="submission" date="2023-11" db="EMBL/GenBank/DDBJ databases">
        <title>Genome assemblies of two species of porcelain crab, Petrolisthes cinctipes and Petrolisthes manimaculis (Anomura: Porcellanidae).</title>
        <authorList>
            <person name="Angst P."/>
        </authorList>
    </citation>
    <scope>NUCLEOTIDE SEQUENCE</scope>
    <source>
        <strain evidence="1">PB745_02</strain>
        <tissue evidence="1">Gill</tissue>
    </source>
</reference>
<dbReference type="EMBL" id="JAWZYT010002249">
    <property type="protein sequence ID" value="KAK4305660.1"/>
    <property type="molecule type" value="Genomic_DNA"/>
</dbReference>